<dbReference type="AlphaFoldDB" id="A0A1X7UX01"/>
<dbReference type="InParanoid" id="A0A1X7UX01"/>
<evidence type="ECO:0008006" key="2">
    <source>
        <dbReference type="Google" id="ProtNLM"/>
    </source>
</evidence>
<evidence type="ECO:0000313" key="1">
    <source>
        <dbReference type="EnsemblMetazoa" id="Aqu2.1.32059_001"/>
    </source>
</evidence>
<dbReference type="OrthoDB" id="6148559at2759"/>
<name>A0A1X7UX01_AMPQE</name>
<accession>A0A1X7UX01</accession>
<sequence length="96" mass="11035">AEDTLTSTNPTAAERKDYDKVVKKFEELFKVRKNRCQGSEEPVEQFITSLYSLAEGCEYGDLRETMIWDRIVVGIRDKALSESLQIDTKLTLEDTK</sequence>
<reference evidence="1" key="1">
    <citation type="submission" date="2017-05" db="UniProtKB">
        <authorList>
            <consortium name="EnsemblMetazoa"/>
        </authorList>
    </citation>
    <scope>IDENTIFICATION</scope>
</reference>
<proteinExistence type="predicted"/>
<dbReference type="EnsemblMetazoa" id="Aqu2.1.32059_001">
    <property type="protein sequence ID" value="Aqu2.1.32059_001"/>
    <property type="gene ID" value="Aqu2.1.32059"/>
</dbReference>
<protein>
    <recommendedName>
        <fullName evidence="2">Retrotransposon gag domain-containing protein</fullName>
    </recommendedName>
</protein>
<organism evidence="1">
    <name type="scientific">Amphimedon queenslandica</name>
    <name type="common">Sponge</name>
    <dbReference type="NCBI Taxonomy" id="400682"/>
    <lineage>
        <taxon>Eukaryota</taxon>
        <taxon>Metazoa</taxon>
        <taxon>Porifera</taxon>
        <taxon>Demospongiae</taxon>
        <taxon>Heteroscleromorpha</taxon>
        <taxon>Haplosclerida</taxon>
        <taxon>Niphatidae</taxon>
        <taxon>Amphimedon</taxon>
    </lineage>
</organism>